<gene>
    <name evidence="2" type="ORF">RN001_004310</name>
</gene>
<dbReference type="AlphaFoldDB" id="A0AAN7PEA2"/>
<reference evidence="3" key="1">
    <citation type="submission" date="2023-01" db="EMBL/GenBank/DDBJ databases">
        <title>Key to firefly adult light organ development and bioluminescence: homeobox transcription factors regulate luciferase expression and transportation to peroxisome.</title>
        <authorList>
            <person name="Fu X."/>
        </authorList>
    </citation>
    <scope>NUCLEOTIDE SEQUENCE [LARGE SCALE GENOMIC DNA]</scope>
</reference>
<dbReference type="Proteomes" id="UP001353858">
    <property type="component" value="Unassembled WGS sequence"/>
</dbReference>
<feature type="region of interest" description="Disordered" evidence="1">
    <location>
        <begin position="1"/>
        <end position="24"/>
    </location>
</feature>
<name>A0AAN7PEA2_9COLE</name>
<proteinExistence type="predicted"/>
<keyword evidence="3" id="KW-1185">Reference proteome</keyword>
<organism evidence="2 3">
    <name type="scientific">Aquatica leii</name>
    <dbReference type="NCBI Taxonomy" id="1421715"/>
    <lineage>
        <taxon>Eukaryota</taxon>
        <taxon>Metazoa</taxon>
        <taxon>Ecdysozoa</taxon>
        <taxon>Arthropoda</taxon>
        <taxon>Hexapoda</taxon>
        <taxon>Insecta</taxon>
        <taxon>Pterygota</taxon>
        <taxon>Neoptera</taxon>
        <taxon>Endopterygota</taxon>
        <taxon>Coleoptera</taxon>
        <taxon>Polyphaga</taxon>
        <taxon>Elateriformia</taxon>
        <taxon>Elateroidea</taxon>
        <taxon>Lampyridae</taxon>
        <taxon>Luciolinae</taxon>
        <taxon>Aquatica</taxon>
    </lineage>
</organism>
<evidence type="ECO:0000313" key="2">
    <source>
        <dbReference type="EMBL" id="KAK4880991.1"/>
    </source>
</evidence>
<evidence type="ECO:0000256" key="1">
    <source>
        <dbReference type="SAM" id="MobiDB-lite"/>
    </source>
</evidence>
<accession>A0AAN7PEA2</accession>
<protein>
    <submittedName>
        <fullName evidence="2">Uncharacterized protein</fullName>
    </submittedName>
</protein>
<sequence length="146" mass="17001">MKEIVKQKKEKAVEDESDSDNLAFYSSSSSEITDIEEEIEKKREEEDFVISMINVNDYVLVRFVTKKTERHYVGKILGKVEGGEYLINFVRRKKSGYHFVFPDVEDQSMVSEDDIRKLPPPSFVGETARSKRKLVFSINFDKHNVN</sequence>
<feature type="compositionally biased region" description="Basic and acidic residues" evidence="1">
    <location>
        <begin position="1"/>
        <end position="14"/>
    </location>
</feature>
<evidence type="ECO:0000313" key="3">
    <source>
        <dbReference type="Proteomes" id="UP001353858"/>
    </source>
</evidence>
<comment type="caution">
    <text evidence="2">The sequence shown here is derived from an EMBL/GenBank/DDBJ whole genome shotgun (WGS) entry which is preliminary data.</text>
</comment>
<dbReference type="EMBL" id="JARPUR010000002">
    <property type="protein sequence ID" value="KAK4880991.1"/>
    <property type="molecule type" value="Genomic_DNA"/>
</dbReference>